<reference evidence="2 3" key="1">
    <citation type="submission" date="2011-02" db="EMBL/GenBank/DDBJ databases">
        <authorList>
            <person name="Weinstock G."/>
            <person name="Sodergren E."/>
            <person name="Clifton S."/>
            <person name="Fulton L."/>
            <person name="Fulton B."/>
            <person name="Courtney L."/>
            <person name="Fronick C."/>
            <person name="Harrison M."/>
            <person name="Strong C."/>
            <person name="Farmer C."/>
            <person name="Delahaunty K."/>
            <person name="Markovic C."/>
            <person name="Hall O."/>
            <person name="Minx P."/>
            <person name="Tomlinson C."/>
            <person name="Mitreva M."/>
            <person name="Hou S."/>
            <person name="Chen J."/>
            <person name="Wollam A."/>
            <person name="Pepin K.H."/>
            <person name="Johnson M."/>
            <person name="Bhonagiri V."/>
            <person name="Zhang X."/>
            <person name="Suruliraj S."/>
            <person name="Warren W."/>
            <person name="Chinwalla A."/>
            <person name="Mardis E.R."/>
            <person name="Wilson R.K."/>
        </authorList>
    </citation>
    <scope>NUCLEOTIDE SEQUENCE [LARGE SCALE GENOMIC DNA]</scope>
    <source>
        <strain evidence="2 3">YIT 12056</strain>
    </source>
</reference>
<dbReference type="Proteomes" id="UP000010321">
    <property type="component" value="Unassembled WGS sequence"/>
</dbReference>
<accession>A0ABN0CNM4</accession>
<comment type="caution">
    <text evidence="2">The sequence shown here is derived from an EMBL/GenBank/DDBJ whole genome shotgun (WGS) entry which is preliminary data.</text>
</comment>
<dbReference type="EMBL" id="AFBM01000020">
    <property type="protein sequence ID" value="EGF51687.1"/>
    <property type="molecule type" value="Genomic_DNA"/>
</dbReference>
<feature type="region of interest" description="Disordered" evidence="1">
    <location>
        <begin position="14"/>
        <end position="45"/>
    </location>
</feature>
<evidence type="ECO:0000313" key="2">
    <source>
        <dbReference type="EMBL" id="EGF51687.1"/>
    </source>
</evidence>
<organism evidence="2 3">
    <name type="scientific">Bacteroides clarus YIT 12056</name>
    <dbReference type="NCBI Taxonomy" id="762984"/>
    <lineage>
        <taxon>Bacteria</taxon>
        <taxon>Pseudomonadati</taxon>
        <taxon>Bacteroidota</taxon>
        <taxon>Bacteroidia</taxon>
        <taxon>Bacteroidales</taxon>
        <taxon>Bacteroidaceae</taxon>
        <taxon>Bacteroides</taxon>
    </lineage>
</organism>
<keyword evidence="3" id="KW-1185">Reference proteome</keyword>
<sequence>MPFVLRDEIFHPVRRNYSSHKTDISVPQDKSSPPRKGNGEQTYNP</sequence>
<gene>
    <name evidence="2" type="ORF">HMPREF9445_01780</name>
</gene>
<evidence type="ECO:0000256" key="1">
    <source>
        <dbReference type="SAM" id="MobiDB-lite"/>
    </source>
</evidence>
<evidence type="ECO:0000313" key="3">
    <source>
        <dbReference type="Proteomes" id="UP000010321"/>
    </source>
</evidence>
<protein>
    <submittedName>
        <fullName evidence="2">Uncharacterized protein</fullName>
    </submittedName>
</protein>
<proteinExistence type="predicted"/>
<name>A0ABN0CNM4_9BACE</name>